<sequence>MSVDQCHIDDSQLVEATPAAMEDASKAAVELMMMMTKTMMQNTVEPPPLPVVPDTTTTSMKMVVVAKRNRGRLLRGQPKMTIMLPLPRKKKDKEDMCFICFVGGSLVLCDHRLV</sequence>
<reference evidence="1 2" key="1">
    <citation type="journal article" date="2016" name="G3 (Bethesda)">
        <title>First Draft Assembly and Annotation of the Genome of a California Endemic Oak Quercus lobata Nee (Fagaceae).</title>
        <authorList>
            <person name="Sork V.L."/>
            <person name="Fitz-Gibbon S.T."/>
            <person name="Puiu D."/>
            <person name="Crepeau M."/>
            <person name="Gugger P.F."/>
            <person name="Sherman R."/>
            <person name="Stevens K."/>
            <person name="Langley C.H."/>
            <person name="Pellegrini M."/>
            <person name="Salzberg S.L."/>
        </authorList>
    </citation>
    <scope>NUCLEOTIDE SEQUENCE [LARGE SCALE GENOMIC DNA]</scope>
    <source>
        <strain evidence="1 2">cv. SW786</strain>
    </source>
</reference>
<dbReference type="Proteomes" id="UP000594261">
    <property type="component" value="Chromosome 5"/>
</dbReference>
<evidence type="ECO:0000313" key="2">
    <source>
        <dbReference type="Proteomes" id="UP000594261"/>
    </source>
</evidence>
<dbReference type="EnsemblPlants" id="QL05p016712:mrna">
    <property type="protein sequence ID" value="QL05p016712:mrna:CDS:1"/>
    <property type="gene ID" value="QL05p016712"/>
</dbReference>
<organism evidence="1 2">
    <name type="scientific">Quercus lobata</name>
    <name type="common">Valley oak</name>
    <dbReference type="NCBI Taxonomy" id="97700"/>
    <lineage>
        <taxon>Eukaryota</taxon>
        <taxon>Viridiplantae</taxon>
        <taxon>Streptophyta</taxon>
        <taxon>Embryophyta</taxon>
        <taxon>Tracheophyta</taxon>
        <taxon>Spermatophyta</taxon>
        <taxon>Magnoliopsida</taxon>
        <taxon>eudicotyledons</taxon>
        <taxon>Gunneridae</taxon>
        <taxon>Pentapetalae</taxon>
        <taxon>rosids</taxon>
        <taxon>fabids</taxon>
        <taxon>Fagales</taxon>
        <taxon>Fagaceae</taxon>
        <taxon>Quercus</taxon>
    </lineage>
</organism>
<name>A0A7N2LNG7_QUELO</name>
<dbReference type="PANTHER" id="PTHR46695:SF5">
    <property type="entry name" value="RNA POLYMERASE-ASSOCIATED PROTEIN RTF1 HOMOLOG"/>
    <property type="match status" value="1"/>
</dbReference>
<proteinExistence type="predicted"/>
<dbReference type="PANTHER" id="PTHR46695">
    <property type="entry name" value="ZINC FINGER CCCH DOMAIN-CONTAINING PROTEIN 44-RELATED"/>
    <property type="match status" value="1"/>
</dbReference>
<protein>
    <submittedName>
        <fullName evidence="1">Uncharacterized protein</fullName>
    </submittedName>
</protein>
<dbReference type="InParanoid" id="A0A7N2LNG7"/>
<dbReference type="Gramene" id="QL05p016712:mrna">
    <property type="protein sequence ID" value="QL05p016712:mrna:CDS:1"/>
    <property type="gene ID" value="QL05p016712"/>
</dbReference>
<evidence type="ECO:0000313" key="1">
    <source>
        <dbReference type="EnsemblPlants" id="QL05p016712:mrna:CDS:1"/>
    </source>
</evidence>
<accession>A0A7N2LNG7</accession>
<reference evidence="1" key="2">
    <citation type="submission" date="2021-01" db="UniProtKB">
        <authorList>
            <consortium name="EnsemblPlants"/>
        </authorList>
    </citation>
    <scope>IDENTIFICATION</scope>
</reference>
<dbReference type="AlphaFoldDB" id="A0A7N2LNG7"/>
<dbReference type="EMBL" id="LRBV02000005">
    <property type="status" value="NOT_ANNOTATED_CDS"/>
    <property type="molecule type" value="Genomic_DNA"/>
</dbReference>
<keyword evidence="2" id="KW-1185">Reference proteome</keyword>